<protein>
    <submittedName>
        <fullName evidence="1">Uncharacterized protein</fullName>
    </submittedName>
</protein>
<dbReference type="AlphaFoldDB" id="A0A8J4DQG4"/>
<evidence type="ECO:0000313" key="1">
    <source>
        <dbReference type="EMBL" id="GIJ45956.1"/>
    </source>
</evidence>
<organism evidence="1 2">
    <name type="scientific">Virgisporangium aliadipatigenens</name>
    <dbReference type="NCBI Taxonomy" id="741659"/>
    <lineage>
        <taxon>Bacteria</taxon>
        <taxon>Bacillati</taxon>
        <taxon>Actinomycetota</taxon>
        <taxon>Actinomycetes</taxon>
        <taxon>Micromonosporales</taxon>
        <taxon>Micromonosporaceae</taxon>
        <taxon>Virgisporangium</taxon>
    </lineage>
</organism>
<name>A0A8J4DQG4_9ACTN</name>
<keyword evidence="2" id="KW-1185">Reference proteome</keyword>
<comment type="caution">
    <text evidence="1">The sequence shown here is derived from an EMBL/GenBank/DDBJ whole genome shotgun (WGS) entry which is preliminary data.</text>
</comment>
<dbReference type="Proteomes" id="UP000619260">
    <property type="component" value="Unassembled WGS sequence"/>
</dbReference>
<sequence length="109" mass="11151">MTKPFSVDPDSVHRSGGEVLAAADALRSVVNAARAQLSEYTAACGGDQIGAIMAETGNGCAAVIFDLFDEIADALGEDGTDLQEMAGTYLRTDQVAAETITDAGRGLAV</sequence>
<gene>
    <name evidence="1" type="ORF">Val02_28420</name>
</gene>
<reference evidence="1" key="1">
    <citation type="submission" date="2021-01" db="EMBL/GenBank/DDBJ databases">
        <title>Whole genome shotgun sequence of Virgisporangium aliadipatigenens NBRC 105644.</title>
        <authorList>
            <person name="Komaki H."/>
            <person name="Tamura T."/>
        </authorList>
    </citation>
    <scope>NUCLEOTIDE SEQUENCE</scope>
    <source>
        <strain evidence="1">NBRC 105644</strain>
    </source>
</reference>
<proteinExistence type="predicted"/>
<dbReference type="RefSeq" id="WP_203899481.1">
    <property type="nucleotide sequence ID" value="NZ_BOPF01000008.1"/>
</dbReference>
<dbReference type="EMBL" id="BOPF01000008">
    <property type="protein sequence ID" value="GIJ45956.1"/>
    <property type="molecule type" value="Genomic_DNA"/>
</dbReference>
<evidence type="ECO:0000313" key="2">
    <source>
        <dbReference type="Proteomes" id="UP000619260"/>
    </source>
</evidence>
<accession>A0A8J4DQG4</accession>